<dbReference type="Proteomes" id="UP000309016">
    <property type="component" value="Chromosome"/>
</dbReference>
<evidence type="ECO:0000256" key="1">
    <source>
        <dbReference type="ARBA" id="ARBA00008007"/>
    </source>
</evidence>
<protein>
    <submittedName>
        <fullName evidence="3">ComF family protein</fullName>
    </submittedName>
</protein>
<gene>
    <name evidence="3" type="ORF">FHG64_10420</name>
</gene>
<dbReference type="OrthoDB" id="9779910at2"/>
<dbReference type="CDD" id="cd06223">
    <property type="entry name" value="PRTases_typeI"/>
    <property type="match status" value="1"/>
</dbReference>
<reference evidence="3 4" key="1">
    <citation type="submission" date="2019-06" db="EMBL/GenBank/DDBJ databases">
        <title>Complete genome sequence of Antarcticibacterium flavum KCTC 52984T from an Antarctic marine sediment.</title>
        <authorList>
            <person name="Lee Y.M."/>
            <person name="Shin S.C."/>
        </authorList>
    </citation>
    <scope>NUCLEOTIDE SEQUENCE [LARGE SCALE GENOMIC DNA]</scope>
    <source>
        <strain evidence="3 4">KCTC 52984</strain>
    </source>
</reference>
<name>A0A5B7X3G5_9FLAO</name>
<evidence type="ECO:0000313" key="4">
    <source>
        <dbReference type="Proteomes" id="UP000309016"/>
    </source>
</evidence>
<dbReference type="SUPFAM" id="SSF53271">
    <property type="entry name" value="PRTase-like"/>
    <property type="match status" value="1"/>
</dbReference>
<evidence type="ECO:0000259" key="2">
    <source>
        <dbReference type="Pfam" id="PF00156"/>
    </source>
</evidence>
<dbReference type="InterPro" id="IPR051910">
    <property type="entry name" value="ComF/GntX_DNA_util-trans"/>
</dbReference>
<dbReference type="RefSeq" id="WP_139066345.1">
    <property type="nucleotide sequence ID" value="NZ_CP040812.1"/>
</dbReference>
<dbReference type="Gene3D" id="3.40.50.2020">
    <property type="match status" value="1"/>
</dbReference>
<proteinExistence type="inferred from homology"/>
<dbReference type="Pfam" id="PF00156">
    <property type="entry name" value="Pribosyltran"/>
    <property type="match status" value="1"/>
</dbReference>
<dbReference type="InterPro" id="IPR000836">
    <property type="entry name" value="PRTase_dom"/>
</dbReference>
<dbReference type="AlphaFoldDB" id="A0A5B7X3G5"/>
<accession>A0A5B7X3G5</accession>
<dbReference type="PANTHER" id="PTHR47505:SF1">
    <property type="entry name" value="DNA UTILIZATION PROTEIN YHGH"/>
    <property type="match status" value="1"/>
</dbReference>
<comment type="similarity">
    <text evidence="1">Belongs to the ComF/GntX family.</text>
</comment>
<dbReference type="EMBL" id="CP040812">
    <property type="protein sequence ID" value="QCY69780.1"/>
    <property type="molecule type" value="Genomic_DNA"/>
</dbReference>
<feature type="domain" description="Phosphoribosyltransferase" evidence="2">
    <location>
        <begin position="170"/>
        <end position="222"/>
    </location>
</feature>
<dbReference type="PANTHER" id="PTHR47505">
    <property type="entry name" value="DNA UTILIZATION PROTEIN YHGH"/>
    <property type="match status" value="1"/>
</dbReference>
<evidence type="ECO:0000313" key="3">
    <source>
        <dbReference type="EMBL" id="QCY69780.1"/>
    </source>
</evidence>
<sequence>MFHDLINLFYPRLCSICEQELVKNEPVICAKCIHDLPVTTYHLNNENPVKKVFYGRVEVENATALLEFHKKSGVQKLIHQLKYKGQQEIGTFLGQWMAAQILENSTFPGVEMVIPVPLHRKKLKHRGYNQVEKFGREISLALQMPYIDTALVKKSFSSTQTIKARLARWGNMEESFVLADPGVVANRHILLVDDIITTGATLEACASVLKEAGGVKISVATMAIAW</sequence>
<keyword evidence="4" id="KW-1185">Reference proteome</keyword>
<dbReference type="InterPro" id="IPR029057">
    <property type="entry name" value="PRTase-like"/>
</dbReference>
<dbReference type="KEGG" id="afla:FHG64_10420"/>
<organism evidence="3 4">
    <name type="scientific">Antarcticibacterium flavum</name>
    <dbReference type="NCBI Taxonomy" id="2058175"/>
    <lineage>
        <taxon>Bacteria</taxon>
        <taxon>Pseudomonadati</taxon>
        <taxon>Bacteroidota</taxon>
        <taxon>Flavobacteriia</taxon>
        <taxon>Flavobacteriales</taxon>
        <taxon>Flavobacteriaceae</taxon>
        <taxon>Antarcticibacterium</taxon>
    </lineage>
</organism>